<dbReference type="InterPro" id="IPR052164">
    <property type="entry name" value="Anthracycline_SecMetBiosynth"/>
</dbReference>
<reference evidence="2 3" key="1">
    <citation type="submission" date="2019-10" db="EMBL/GenBank/DDBJ databases">
        <title>Nocardioides novel species isolated from the excrement of Marmot.</title>
        <authorList>
            <person name="Zhang G."/>
        </authorList>
    </citation>
    <scope>NUCLEOTIDE SEQUENCE [LARGE SCALE GENOMIC DNA]</scope>
    <source>
        <strain evidence="3">zg-579</strain>
    </source>
</reference>
<dbReference type="InterPro" id="IPR037401">
    <property type="entry name" value="SnoaL-like"/>
</dbReference>
<keyword evidence="3" id="KW-1185">Reference proteome</keyword>
<dbReference type="SUPFAM" id="SSF54427">
    <property type="entry name" value="NTF2-like"/>
    <property type="match status" value="1"/>
</dbReference>
<dbReference type="InterPro" id="IPR029068">
    <property type="entry name" value="Glyas_Bleomycin-R_OHBP_Dase"/>
</dbReference>
<proteinExistence type="predicted"/>
<dbReference type="InterPro" id="IPR032710">
    <property type="entry name" value="NTF2-like_dom_sf"/>
</dbReference>
<dbReference type="Pfam" id="PF12680">
    <property type="entry name" value="SnoaL_2"/>
    <property type="match status" value="1"/>
</dbReference>
<gene>
    <name evidence="2" type="ORF">GGQ22_05910</name>
</gene>
<dbReference type="Gene3D" id="3.10.450.50">
    <property type="match status" value="1"/>
</dbReference>
<protein>
    <recommendedName>
        <fullName evidence="1">VOC domain-containing protein</fullName>
    </recommendedName>
</protein>
<dbReference type="InterPro" id="IPR004360">
    <property type="entry name" value="Glyas_Fos-R_dOase_dom"/>
</dbReference>
<dbReference type="AlphaFoldDB" id="A0A6I3J0U4"/>
<name>A0A6I3J0U4_9ACTN</name>
<dbReference type="SUPFAM" id="SSF54593">
    <property type="entry name" value="Glyoxalase/Bleomycin resistance protein/Dihydroxybiphenyl dioxygenase"/>
    <property type="match status" value="1"/>
</dbReference>
<comment type="caution">
    <text evidence="2">The sequence shown here is derived from an EMBL/GenBank/DDBJ whole genome shotgun (WGS) entry which is preliminary data.</text>
</comment>
<evidence type="ECO:0000259" key="1">
    <source>
        <dbReference type="PROSITE" id="PS51819"/>
    </source>
</evidence>
<dbReference type="InterPro" id="IPR037523">
    <property type="entry name" value="VOC_core"/>
</dbReference>
<evidence type="ECO:0000313" key="2">
    <source>
        <dbReference type="EMBL" id="MTB94611.1"/>
    </source>
</evidence>
<dbReference type="PROSITE" id="PS51819">
    <property type="entry name" value="VOC"/>
    <property type="match status" value="1"/>
</dbReference>
<feature type="domain" description="VOC" evidence="1">
    <location>
        <begin position="175"/>
        <end position="289"/>
    </location>
</feature>
<evidence type="ECO:0000313" key="3">
    <source>
        <dbReference type="Proteomes" id="UP000433406"/>
    </source>
</evidence>
<dbReference type="PANTHER" id="PTHR33993:SF1">
    <property type="entry name" value="GLYOXALASE FAMILY PROTEIN"/>
    <property type="match status" value="1"/>
</dbReference>
<dbReference type="Proteomes" id="UP000433406">
    <property type="component" value="Unassembled WGS sequence"/>
</dbReference>
<dbReference type="CDD" id="cd07247">
    <property type="entry name" value="SgaA_N_like"/>
    <property type="match status" value="1"/>
</dbReference>
<accession>A0A6I3J0U4</accession>
<sequence length="289" mass="30207">MSTTSTPVRARVEKIAEVTPGRSLPVSVMSRVSGVSIASEVIAGPTTVGGRVHARAMDATTAMTRYADTIAARDWAGLAALLAPDVAVRLLHTGEVFDRDGFVALNRDYPGPWTFTREQVTGAGESAALRARVTSGATTYHLAAFGTVAAGLLTEVVEVWTDGVGEAGPEPQHHGIDYVEVPVPDLEAAERFYGEAFGWRFRRYGPSYAAILAPSGRGEVGGLAATGEPGASTSPGRPLVLLHSADLDATLAAVRAAGGTVVREPYAFPGGRRFHLTDPGGTEIGVWGR</sequence>
<organism evidence="2 3">
    <name type="scientific">Nocardioides marmotae</name>
    <dbReference type="NCBI Taxonomy" id="2663857"/>
    <lineage>
        <taxon>Bacteria</taxon>
        <taxon>Bacillati</taxon>
        <taxon>Actinomycetota</taxon>
        <taxon>Actinomycetes</taxon>
        <taxon>Propionibacteriales</taxon>
        <taxon>Nocardioidaceae</taxon>
        <taxon>Nocardioides</taxon>
    </lineage>
</organism>
<dbReference type="Gene3D" id="3.10.180.10">
    <property type="entry name" value="2,3-Dihydroxybiphenyl 1,2-Dioxygenase, domain 1"/>
    <property type="match status" value="1"/>
</dbReference>
<dbReference type="PANTHER" id="PTHR33993">
    <property type="entry name" value="GLYOXALASE-RELATED"/>
    <property type="match status" value="1"/>
</dbReference>
<dbReference type="EMBL" id="WLCI01000006">
    <property type="protein sequence ID" value="MTB94611.1"/>
    <property type="molecule type" value="Genomic_DNA"/>
</dbReference>
<dbReference type="Pfam" id="PF00903">
    <property type="entry name" value="Glyoxalase"/>
    <property type="match status" value="1"/>
</dbReference>